<dbReference type="InterPro" id="IPR027417">
    <property type="entry name" value="P-loop_NTPase"/>
</dbReference>
<organism evidence="8 9">
    <name type="scientific">Mycena albidolilacea</name>
    <dbReference type="NCBI Taxonomy" id="1033008"/>
    <lineage>
        <taxon>Eukaryota</taxon>
        <taxon>Fungi</taxon>
        <taxon>Dikarya</taxon>
        <taxon>Basidiomycota</taxon>
        <taxon>Agaricomycotina</taxon>
        <taxon>Agaricomycetes</taxon>
        <taxon>Agaricomycetidae</taxon>
        <taxon>Agaricales</taxon>
        <taxon>Marasmiineae</taxon>
        <taxon>Mycenaceae</taxon>
        <taxon>Mycena</taxon>
    </lineage>
</organism>
<dbReference type="InterPro" id="IPR011545">
    <property type="entry name" value="DEAD/DEAH_box_helicase_dom"/>
</dbReference>
<evidence type="ECO:0000256" key="3">
    <source>
        <dbReference type="ARBA" id="ARBA00023235"/>
    </source>
</evidence>
<comment type="caution">
    <text evidence="8">The sequence shown here is derived from an EMBL/GenBank/DDBJ whole genome shotgun (WGS) entry which is preliminary data.</text>
</comment>
<gene>
    <name evidence="8" type="ORF">DFH08DRAFT_963724</name>
</gene>
<keyword evidence="9" id="KW-1185">Reference proteome</keyword>
<dbReference type="GO" id="GO:0005737">
    <property type="term" value="C:cytoplasm"/>
    <property type="evidence" value="ECO:0007669"/>
    <property type="project" value="TreeGrafter"/>
</dbReference>
<dbReference type="Proteomes" id="UP001218218">
    <property type="component" value="Unassembled WGS sequence"/>
</dbReference>
<evidence type="ECO:0000256" key="6">
    <source>
        <dbReference type="SAM" id="MobiDB-lite"/>
    </source>
</evidence>
<feature type="compositionally biased region" description="Basic and acidic residues" evidence="6">
    <location>
        <begin position="572"/>
        <end position="584"/>
    </location>
</feature>
<dbReference type="SUPFAM" id="SSF52540">
    <property type="entry name" value="P-loop containing nucleoside triphosphate hydrolases"/>
    <property type="match status" value="2"/>
</dbReference>
<dbReference type="EC" id="5.6.2.4" evidence="5"/>
<dbReference type="GO" id="GO:0000724">
    <property type="term" value="P:double-strand break repair via homologous recombination"/>
    <property type="evidence" value="ECO:0007669"/>
    <property type="project" value="TreeGrafter"/>
</dbReference>
<evidence type="ECO:0000256" key="5">
    <source>
        <dbReference type="ARBA" id="ARBA00034808"/>
    </source>
</evidence>
<protein>
    <recommendedName>
        <fullName evidence="5">DNA 3'-5' helicase</fullName>
        <ecNumber evidence="5">5.6.2.4</ecNumber>
    </recommendedName>
</protein>
<proteinExistence type="inferred from homology"/>
<name>A0AAD6ZV59_9AGAR</name>
<dbReference type="PROSITE" id="PS51192">
    <property type="entry name" value="HELICASE_ATP_BIND_1"/>
    <property type="match status" value="1"/>
</dbReference>
<keyword evidence="3" id="KW-0413">Isomerase</keyword>
<evidence type="ECO:0000256" key="1">
    <source>
        <dbReference type="ARBA" id="ARBA00005446"/>
    </source>
</evidence>
<dbReference type="InterPro" id="IPR014001">
    <property type="entry name" value="Helicase_ATP-bd"/>
</dbReference>
<feature type="domain" description="Helicase ATP-binding" evidence="7">
    <location>
        <begin position="39"/>
        <end position="235"/>
    </location>
</feature>
<evidence type="ECO:0000313" key="9">
    <source>
        <dbReference type="Proteomes" id="UP001218218"/>
    </source>
</evidence>
<dbReference type="Gene3D" id="3.40.50.300">
    <property type="entry name" value="P-loop containing nucleotide triphosphate hydrolases"/>
    <property type="match status" value="2"/>
</dbReference>
<evidence type="ECO:0000256" key="2">
    <source>
        <dbReference type="ARBA" id="ARBA00023125"/>
    </source>
</evidence>
<evidence type="ECO:0000256" key="4">
    <source>
        <dbReference type="ARBA" id="ARBA00034617"/>
    </source>
</evidence>
<dbReference type="AlphaFoldDB" id="A0AAD6ZV59"/>
<feature type="region of interest" description="Disordered" evidence="6">
    <location>
        <begin position="571"/>
        <end position="678"/>
    </location>
</feature>
<sequence length="678" mass="75597">MAQKLRWQAPIGRNTIQKIVKKLVPAWKDGLHPVQEDLVSAILDGEDILCCTATGDGKSAAFSVPILALNEYNNNPSLYPAGLPTRLNPVGMVVTLTKGLAANIVLELIRLNITALAHCRESLADARRRGVSLADEIKTCKKWQVICVDPEHLKTKEWREISEYGIFRQRIIYAAADEVHLINLWGTDFRCDFGTIGRWVRGRLPTTVSILGLTATLAPGKDTAAVCQSLGFFEGQFHLIRQTNEHPNIQIILQTLMHGLAGYEFPDILPFLRSGRKLIIHFHSLDMLYRCYVYIWRLQPAPANKMRRTRMYTSLCSAEYNEETIQLMDEDPEFQIILATIAFSNGINAKALLDSLTLGASASVDIMVQEKGRAGWAEGTLVQGVVFVQKSTITLANKTIAVPDPMGLIKAKFLTESHCYVTFLNIHFQNPPILTSRLDCLMAKRLLPCSLCLARSNQSLNFPAPLSTPNFPAFISPSPSKARSGCSRKLKLTCDEREMATLPFTKFRDAIRLEEHCKGKFLEHPRTMFLPSSIITSLLDNLLSIDSPAAMVKVPLVQSWRHSVQSKIRVRRQVDQDAKNEASHQKRVATKRMKRKAVELSDSTEEEGENGDEEDKAIEDFPAPNKLRGRATGSRTAAKTRSKSLDFPTEPSLDAAAPNKHTKRAPAHTDDLRALETG</sequence>
<dbReference type="GO" id="GO:0005694">
    <property type="term" value="C:chromosome"/>
    <property type="evidence" value="ECO:0007669"/>
    <property type="project" value="TreeGrafter"/>
</dbReference>
<dbReference type="GO" id="GO:0003677">
    <property type="term" value="F:DNA binding"/>
    <property type="evidence" value="ECO:0007669"/>
    <property type="project" value="UniProtKB-KW"/>
</dbReference>
<dbReference type="SMART" id="SM00487">
    <property type="entry name" value="DEXDc"/>
    <property type="match status" value="1"/>
</dbReference>
<dbReference type="GO" id="GO:0005524">
    <property type="term" value="F:ATP binding"/>
    <property type="evidence" value="ECO:0007669"/>
    <property type="project" value="InterPro"/>
</dbReference>
<feature type="compositionally biased region" description="Basic residues" evidence="6">
    <location>
        <begin position="585"/>
        <end position="595"/>
    </location>
</feature>
<comment type="similarity">
    <text evidence="1">Belongs to the helicase family. RecQ subfamily.</text>
</comment>
<feature type="compositionally biased region" description="Acidic residues" evidence="6">
    <location>
        <begin position="602"/>
        <end position="617"/>
    </location>
</feature>
<feature type="compositionally biased region" description="Basic and acidic residues" evidence="6">
    <location>
        <begin position="667"/>
        <end position="678"/>
    </location>
</feature>
<dbReference type="Pfam" id="PF00270">
    <property type="entry name" value="DEAD"/>
    <property type="match status" value="1"/>
</dbReference>
<dbReference type="GO" id="GO:0009378">
    <property type="term" value="F:four-way junction helicase activity"/>
    <property type="evidence" value="ECO:0007669"/>
    <property type="project" value="TreeGrafter"/>
</dbReference>
<comment type="catalytic activity">
    <reaction evidence="4">
        <text>Couples ATP hydrolysis with the unwinding of duplex DNA by translocating in the 3'-5' direction.</text>
        <dbReference type="EC" id="5.6.2.4"/>
    </reaction>
</comment>
<accession>A0AAD6ZV59</accession>
<dbReference type="PANTHER" id="PTHR13710">
    <property type="entry name" value="DNA HELICASE RECQ FAMILY MEMBER"/>
    <property type="match status" value="1"/>
</dbReference>
<evidence type="ECO:0000313" key="8">
    <source>
        <dbReference type="EMBL" id="KAJ7340882.1"/>
    </source>
</evidence>
<dbReference type="GO" id="GO:0043138">
    <property type="term" value="F:3'-5' DNA helicase activity"/>
    <property type="evidence" value="ECO:0007669"/>
    <property type="project" value="UniProtKB-EC"/>
</dbReference>
<dbReference type="PANTHER" id="PTHR13710:SF105">
    <property type="entry name" value="ATP-DEPENDENT DNA HELICASE Q1"/>
    <property type="match status" value="1"/>
</dbReference>
<reference evidence="8" key="1">
    <citation type="submission" date="2023-03" db="EMBL/GenBank/DDBJ databases">
        <title>Massive genome expansion in bonnet fungi (Mycena s.s.) driven by repeated elements and novel gene families across ecological guilds.</title>
        <authorList>
            <consortium name="Lawrence Berkeley National Laboratory"/>
            <person name="Harder C.B."/>
            <person name="Miyauchi S."/>
            <person name="Viragh M."/>
            <person name="Kuo A."/>
            <person name="Thoen E."/>
            <person name="Andreopoulos B."/>
            <person name="Lu D."/>
            <person name="Skrede I."/>
            <person name="Drula E."/>
            <person name="Henrissat B."/>
            <person name="Morin E."/>
            <person name="Kohler A."/>
            <person name="Barry K."/>
            <person name="LaButti K."/>
            <person name="Morin E."/>
            <person name="Salamov A."/>
            <person name="Lipzen A."/>
            <person name="Mereny Z."/>
            <person name="Hegedus B."/>
            <person name="Baldrian P."/>
            <person name="Stursova M."/>
            <person name="Weitz H."/>
            <person name="Taylor A."/>
            <person name="Grigoriev I.V."/>
            <person name="Nagy L.G."/>
            <person name="Martin F."/>
            <person name="Kauserud H."/>
        </authorList>
    </citation>
    <scope>NUCLEOTIDE SEQUENCE</scope>
    <source>
        <strain evidence="8">CBHHK002</strain>
    </source>
</reference>
<dbReference type="EMBL" id="JARIHO010000026">
    <property type="protein sequence ID" value="KAJ7340882.1"/>
    <property type="molecule type" value="Genomic_DNA"/>
</dbReference>
<keyword evidence="2" id="KW-0238">DNA-binding</keyword>
<evidence type="ECO:0000259" key="7">
    <source>
        <dbReference type="PROSITE" id="PS51192"/>
    </source>
</evidence>